<evidence type="ECO:0000259" key="4">
    <source>
        <dbReference type="PROSITE" id="PS50195"/>
    </source>
</evidence>
<feature type="region of interest" description="Disordered" evidence="2">
    <location>
        <begin position="237"/>
        <end position="259"/>
    </location>
</feature>
<organism evidence="5 6">
    <name type="scientific">Basidiobolus ranarum</name>
    <dbReference type="NCBI Taxonomy" id="34480"/>
    <lineage>
        <taxon>Eukaryota</taxon>
        <taxon>Fungi</taxon>
        <taxon>Fungi incertae sedis</taxon>
        <taxon>Zoopagomycota</taxon>
        <taxon>Entomophthoromycotina</taxon>
        <taxon>Basidiobolomycetes</taxon>
        <taxon>Basidiobolales</taxon>
        <taxon>Basidiobolaceae</taxon>
        <taxon>Basidiobolus</taxon>
    </lineage>
</organism>
<dbReference type="Gene3D" id="1.20.5.110">
    <property type="match status" value="1"/>
</dbReference>
<dbReference type="PROSITE" id="PS50192">
    <property type="entry name" value="T_SNARE"/>
    <property type="match status" value="1"/>
</dbReference>
<name>A0ABR2VRI6_9FUNG</name>
<dbReference type="Proteomes" id="UP001479436">
    <property type="component" value="Unassembled WGS sequence"/>
</dbReference>
<keyword evidence="6" id="KW-1185">Reference proteome</keyword>
<keyword evidence="1" id="KW-0175">Coiled coil</keyword>
<feature type="domain" description="PX" evidence="4">
    <location>
        <begin position="1"/>
        <end position="118"/>
    </location>
</feature>
<dbReference type="PANTHER" id="PTHR10555">
    <property type="entry name" value="SORTING NEXIN"/>
    <property type="match status" value="1"/>
</dbReference>
<reference evidence="5 6" key="1">
    <citation type="submission" date="2023-04" db="EMBL/GenBank/DDBJ databases">
        <title>Genome of Basidiobolus ranarum AG-B5.</title>
        <authorList>
            <person name="Stajich J.E."/>
            <person name="Carter-House D."/>
            <person name="Gryganskyi A."/>
        </authorList>
    </citation>
    <scope>NUCLEOTIDE SEQUENCE [LARGE SCALE GENOMIC DNA]</scope>
    <source>
        <strain evidence="5 6">AG-B5</strain>
    </source>
</reference>
<evidence type="ECO:0000259" key="3">
    <source>
        <dbReference type="PROSITE" id="PS50192"/>
    </source>
</evidence>
<evidence type="ECO:0000313" key="5">
    <source>
        <dbReference type="EMBL" id="KAK9695548.1"/>
    </source>
</evidence>
<dbReference type="InterPro" id="IPR001683">
    <property type="entry name" value="PX_dom"/>
</dbReference>
<dbReference type="InterPro" id="IPR000727">
    <property type="entry name" value="T_SNARE_dom"/>
</dbReference>
<dbReference type="SUPFAM" id="SSF58038">
    <property type="entry name" value="SNARE fusion complex"/>
    <property type="match status" value="1"/>
</dbReference>
<evidence type="ECO:0000256" key="1">
    <source>
        <dbReference type="SAM" id="Coils"/>
    </source>
</evidence>
<dbReference type="SMART" id="SM00312">
    <property type="entry name" value="PX"/>
    <property type="match status" value="1"/>
</dbReference>
<dbReference type="PANTHER" id="PTHR10555:SF170">
    <property type="entry name" value="FI18122P1"/>
    <property type="match status" value="1"/>
</dbReference>
<sequence>MRILITSVEERRIPNKYIVYRLEIKEGVRGWVAYHRYQDFFNLHRNLSKKFPGVQPPGILPPKQSWFSRSATGIGSDFIENRREQLELYLNAILQDASGEWRESEEFTKFLETPRIKHVDVLNITSEDWLDELKQIEKGVREARAAIAKRDSLRQDKQIAAAHRATMEAKNALAPLDTRIIGLEDALKAMSNKRGDQVILSSGELSRRMDMLNRVKDEKSVLTKLCHIGMGSVSEAGTSLLAPPTHSPPSAPTNPTKGSTRVFGNTRALPQETEVTAGKNNEELLNFQQQLMENQDQNLDQFSSILERQKQLGLTIHQELDSQNQLLEELDDQVDRSGAKLKRASKLVKQIK</sequence>
<dbReference type="SUPFAM" id="SSF64268">
    <property type="entry name" value="PX domain"/>
    <property type="match status" value="1"/>
</dbReference>
<comment type="caution">
    <text evidence="5">The sequence shown here is derived from an EMBL/GenBank/DDBJ whole genome shotgun (WGS) entry which is preliminary data.</text>
</comment>
<protein>
    <recommendedName>
        <fullName evidence="7">Syntaxin</fullName>
    </recommendedName>
</protein>
<dbReference type="PROSITE" id="PS50195">
    <property type="entry name" value="PX"/>
    <property type="match status" value="1"/>
</dbReference>
<evidence type="ECO:0000256" key="2">
    <source>
        <dbReference type="SAM" id="MobiDB-lite"/>
    </source>
</evidence>
<evidence type="ECO:0000313" key="6">
    <source>
        <dbReference type="Proteomes" id="UP001479436"/>
    </source>
</evidence>
<dbReference type="InterPro" id="IPR036871">
    <property type="entry name" value="PX_dom_sf"/>
</dbReference>
<accession>A0ABR2VRI6</accession>
<feature type="domain" description="T-SNARE coiled-coil homology" evidence="3">
    <location>
        <begin position="289"/>
        <end position="351"/>
    </location>
</feature>
<dbReference type="CDD" id="cd15858">
    <property type="entry name" value="SNARE_VAM7"/>
    <property type="match status" value="1"/>
</dbReference>
<proteinExistence type="predicted"/>
<evidence type="ECO:0008006" key="7">
    <source>
        <dbReference type="Google" id="ProtNLM"/>
    </source>
</evidence>
<dbReference type="Pfam" id="PF00787">
    <property type="entry name" value="PX"/>
    <property type="match status" value="1"/>
</dbReference>
<gene>
    <name evidence="5" type="ORF">K7432_012896</name>
</gene>
<dbReference type="Gene3D" id="3.30.1520.10">
    <property type="entry name" value="Phox-like domain"/>
    <property type="match status" value="1"/>
</dbReference>
<feature type="coiled-coil region" evidence="1">
    <location>
        <begin position="320"/>
        <end position="347"/>
    </location>
</feature>
<dbReference type="SMART" id="SM00397">
    <property type="entry name" value="t_SNARE"/>
    <property type="match status" value="1"/>
</dbReference>
<dbReference type="EMBL" id="JASJQH010008062">
    <property type="protein sequence ID" value="KAK9695548.1"/>
    <property type="molecule type" value="Genomic_DNA"/>
</dbReference>